<proteinExistence type="predicted"/>
<dbReference type="Pfam" id="PF07331">
    <property type="entry name" value="TctB"/>
    <property type="match status" value="1"/>
</dbReference>
<dbReference type="EMBL" id="FTOE01000002">
    <property type="protein sequence ID" value="SIS61634.1"/>
    <property type="molecule type" value="Genomic_DNA"/>
</dbReference>
<name>A0A1N7KJF0_9GAMM</name>
<keyword evidence="4" id="KW-1185">Reference proteome</keyword>
<dbReference type="OrthoDB" id="6214403at2"/>
<dbReference type="RefSeq" id="WP_054343407.1">
    <property type="nucleotide sequence ID" value="NZ_FTOE01000002.1"/>
</dbReference>
<dbReference type="STRING" id="619304.SAMN05421760_102490"/>
<keyword evidence="1" id="KW-0812">Transmembrane</keyword>
<keyword evidence="1" id="KW-1133">Transmembrane helix</keyword>
<dbReference type="Proteomes" id="UP000185999">
    <property type="component" value="Unassembled WGS sequence"/>
</dbReference>
<keyword evidence="1" id="KW-0472">Membrane</keyword>
<accession>A0A1N7KJF0</accession>
<reference evidence="4" key="1">
    <citation type="submission" date="2017-01" db="EMBL/GenBank/DDBJ databases">
        <authorList>
            <person name="Varghese N."/>
            <person name="Submissions S."/>
        </authorList>
    </citation>
    <scope>NUCLEOTIDE SEQUENCE [LARGE SCALE GENOMIC DNA]</scope>
    <source>
        <strain evidence="4">DSM 22306</strain>
    </source>
</reference>
<feature type="transmembrane region" description="Helical" evidence="1">
    <location>
        <begin position="121"/>
        <end position="141"/>
    </location>
</feature>
<evidence type="ECO:0000259" key="2">
    <source>
        <dbReference type="Pfam" id="PF07331"/>
    </source>
</evidence>
<feature type="transmembrane region" description="Helical" evidence="1">
    <location>
        <begin position="74"/>
        <end position="91"/>
    </location>
</feature>
<feature type="domain" description="DUF1468" evidence="2">
    <location>
        <begin position="8"/>
        <end position="145"/>
    </location>
</feature>
<organism evidence="3 4">
    <name type="scientific">Neptunomonas antarctica</name>
    <dbReference type="NCBI Taxonomy" id="619304"/>
    <lineage>
        <taxon>Bacteria</taxon>
        <taxon>Pseudomonadati</taxon>
        <taxon>Pseudomonadota</taxon>
        <taxon>Gammaproteobacteria</taxon>
        <taxon>Oceanospirillales</taxon>
        <taxon>Oceanospirillaceae</taxon>
        <taxon>Neptunomonas</taxon>
    </lineage>
</organism>
<dbReference type="AlphaFoldDB" id="A0A1N7KJF0"/>
<feature type="transmembrane region" description="Helical" evidence="1">
    <location>
        <begin position="7"/>
        <end position="23"/>
    </location>
</feature>
<protein>
    <submittedName>
        <fullName evidence="3">Putative tricarboxylic transport membrane protein</fullName>
    </submittedName>
</protein>
<evidence type="ECO:0000313" key="4">
    <source>
        <dbReference type="Proteomes" id="UP000185999"/>
    </source>
</evidence>
<feature type="transmembrane region" description="Helical" evidence="1">
    <location>
        <begin position="43"/>
        <end position="62"/>
    </location>
</feature>
<sequence>MIVTKDHIGGLIFLCLSVIYGYYTGDIALLPGDEYEPFNSQSLPYALAMLGGALSLGLLITAKSDLNNKLSLRGYDFLLVFKLLLLVVLFALALEWVGFLLATVFFLISGYWLLGERRTKMLLLASVPFAIGIWFALTQLLDVYLAPGQLYILLFGG</sequence>
<dbReference type="InterPro" id="IPR009936">
    <property type="entry name" value="DUF1468"/>
</dbReference>
<evidence type="ECO:0000256" key="1">
    <source>
        <dbReference type="SAM" id="Phobius"/>
    </source>
</evidence>
<feature type="transmembrane region" description="Helical" evidence="1">
    <location>
        <begin position="97"/>
        <end position="114"/>
    </location>
</feature>
<gene>
    <name evidence="3" type="ORF">SAMN05421760_102490</name>
</gene>
<evidence type="ECO:0000313" key="3">
    <source>
        <dbReference type="EMBL" id="SIS61634.1"/>
    </source>
</evidence>